<dbReference type="Pfam" id="PF00782">
    <property type="entry name" value="DSPc"/>
    <property type="match status" value="1"/>
</dbReference>
<keyword evidence="4" id="KW-0904">Protein phosphatase</keyword>
<dbReference type="EC" id="3.1.3.16" evidence="2"/>
<feature type="domain" description="Tyrosine specific protein phosphatases" evidence="9">
    <location>
        <begin position="142"/>
        <end position="204"/>
    </location>
</feature>
<evidence type="ECO:0000259" key="8">
    <source>
        <dbReference type="PROSITE" id="PS50054"/>
    </source>
</evidence>
<keyword evidence="11" id="KW-1185">Reference proteome</keyword>
<dbReference type="SUPFAM" id="SSF52799">
    <property type="entry name" value="(Phosphotyrosine protein) phosphatases II"/>
    <property type="match status" value="1"/>
</dbReference>
<dbReference type="Proteomes" id="UP000601435">
    <property type="component" value="Unassembled WGS sequence"/>
</dbReference>
<dbReference type="AlphaFoldDB" id="A0A812WXB0"/>
<comment type="caution">
    <text evidence="10">The sequence shown here is derived from an EMBL/GenBank/DDBJ whole genome shotgun (WGS) entry which is preliminary data.</text>
</comment>
<dbReference type="OrthoDB" id="426001at2759"/>
<feature type="non-terminal residue" evidence="10">
    <location>
        <position position="1"/>
    </location>
</feature>
<dbReference type="PANTHER" id="PTHR45682:SF1">
    <property type="entry name" value="DUAL SPECIFICITY PROTEIN PHOSPHATASE 3"/>
    <property type="match status" value="1"/>
</dbReference>
<dbReference type="InterPro" id="IPR020405">
    <property type="entry name" value="Atypical_DUSP_subfamA"/>
</dbReference>
<dbReference type="PROSITE" id="PS50056">
    <property type="entry name" value="TYR_PHOSPHATASE_2"/>
    <property type="match status" value="1"/>
</dbReference>
<comment type="catalytic activity">
    <reaction evidence="5">
        <text>O-phospho-L-seryl-[protein] + H2O = L-seryl-[protein] + phosphate</text>
        <dbReference type="Rhea" id="RHEA:20629"/>
        <dbReference type="Rhea" id="RHEA-COMP:9863"/>
        <dbReference type="Rhea" id="RHEA-COMP:11604"/>
        <dbReference type="ChEBI" id="CHEBI:15377"/>
        <dbReference type="ChEBI" id="CHEBI:29999"/>
        <dbReference type="ChEBI" id="CHEBI:43474"/>
        <dbReference type="ChEBI" id="CHEBI:83421"/>
        <dbReference type="EC" id="3.1.3.16"/>
    </reaction>
</comment>
<reference evidence="10" key="1">
    <citation type="submission" date="2021-02" db="EMBL/GenBank/DDBJ databases">
        <authorList>
            <person name="Dougan E. K."/>
            <person name="Rhodes N."/>
            <person name="Thang M."/>
            <person name="Chan C."/>
        </authorList>
    </citation>
    <scope>NUCLEOTIDE SEQUENCE</scope>
</reference>
<evidence type="ECO:0000256" key="5">
    <source>
        <dbReference type="ARBA" id="ARBA00047761"/>
    </source>
</evidence>
<dbReference type="PROSITE" id="PS00383">
    <property type="entry name" value="TYR_PHOSPHATASE_1"/>
    <property type="match status" value="1"/>
</dbReference>
<proteinExistence type="inferred from homology"/>
<evidence type="ECO:0000256" key="7">
    <source>
        <dbReference type="PIRSR" id="PIRSR620405-1"/>
    </source>
</evidence>
<evidence type="ECO:0000313" key="10">
    <source>
        <dbReference type="EMBL" id="CAE7690477.1"/>
    </source>
</evidence>
<feature type="domain" description="Tyrosine-protein phosphatase" evidence="8">
    <location>
        <begin position="77"/>
        <end position="222"/>
    </location>
</feature>
<dbReference type="EMBL" id="CAJNJA010034297">
    <property type="protein sequence ID" value="CAE7690477.1"/>
    <property type="molecule type" value="Genomic_DNA"/>
</dbReference>
<evidence type="ECO:0000256" key="2">
    <source>
        <dbReference type="ARBA" id="ARBA00013081"/>
    </source>
</evidence>
<dbReference type="GO" id="GO:0043409">
    <property type="term" value="P:negative regulation of MAPK cascade"/>
    <property type="evidence" value="ECO:0007669"/>
    <property type="project" value="TreeGrafter"/>
</dbReference>
<dbReference type="InterPro" id="IPR029021">
    <property type="entry name" value="Prot-tyrosine_phosphatase-like"/>
</dbReference>
<dbReference type="InterPro" id="IPR016130">
    <property type="entry name" value="Tyr_Pase_AS"/>
</dbReference>
<evidence type="ECO:0000256" key="4">
    <source>
        <dbReference type="ARBA" id="ARBA00022912"/>
    </source>
</evidence>
<gene>
    <name evidence="10" type="primary">DUSP26</name>
    <name evidence="10" type="ORF">SNEC2469_LOCUS19884</name>
</gene>
<name>A0A812WXB0_9DINO</name>
<dbReference type="SMART" id="SM00195">
    <property type="entry name" value="DSPc"/>
    <property type="match status" value="1"/>
</dbReference>
<evidence type="ECO:0000313" key="11">
    <source>
        <dbReference type="Proteomes" id="UP000601435"/>
    </source>
</evidence>
<accession>A0A812WXB0</accession>
<evidence type="ECO:0000259" key="9">
    <source>
        <dbReference type="PROSITE" id="PS50056"/>
    </source>
</evidence>
<comment type="similarity">
    <text evidence="1">Belongs to the protein-tyrosine phosphatase family. Non-receptor class dual specificity subfamily.</text>
</comment>
<comment type="catalytic activity">
    <reaction evidence="6">
        <text>O-phospho-L-threonyl-[protein] + H2O = L-threonyl-[protein] + phosphate</text>
        <dbReference type="Rhea" id="RHEA:47004"/>
        <dbReference type="Rhea" id="RHEA-COMP:11060"/>
        <dbReference type="Rhea" id="RHEA-COMP:11605"/>
        <dbReference type="ChEBI" id="CHEBI:15377"/>
        <dbReference type="ChEBI" id="CHEBI:30013"/>
        <dbReference type="ChEBI" id="CHEBI:43474"/>
        <dbReference type="ChEBI" id="CHEBI:61977"/>
        <dbReference type="EC" id="3.1.3.16"/>
    </reaction>
</comment>
<evidence type="ECO:0000256" key="6">
    <source>
        <dbReference type="ARBA" id="ARBA00048336"/>
    </source>
</evidence>
<dbReference type="GO" id="GO:0005737">
    <property type="term" value="C:cytoplasm"/>
    <property type="evidence" value="ECO:0007669"/>
    <property type="project" value="TreeGrafter"/>
</dbReference>
<organism evidence="10 11">
    <name type="scientific">Symbiodinium necroappetens</name>
    <dbReference type="NCBI Taxonomy" id="1628268"/>
    <lineage>
        <taxon>Eukaryota</taxon>
        <taxon>Sar</taxon>
        <taxon>Alveolata</taxon>
        <taxon>Dinophyceae</taxon>
        <taxon>Suessiales</taxon>
        <taxon>Symbiodiniaceae</taxon>
        <taxon>Symbiodinium</taxon>
    </lineage>
</organism>
<evidence type="ECO:0000256" key="3">
    <source>
        <dbReference type="ARBA" id="ARBA00022801"/>
    </source>
</evidence>
<dbReference type="GO" id="GO:0008138">
    <property type="term" value="F:protein tyrosine/serine/threonine phosphatase activity"/>
    <property type="evidence" value="ECO:0007669"/>
    <property type="project" value="InterPro"/>
</dbReference>
<keyword evidence="3" id="KW-0378">Hydrolase</keyword>
<dbReference type="InterPro" id="IPR000340">
    <property type="entry name" value="Dual-sp_phosphatase_cat-dom"/>
</dbReference>
<sequence length="456" mass="49493">SSGGQADFLTLSYEGAGPFRVRVTAETGEEVTSEPVAVEATEDELAAQQALGDQFALEDFLHLIESILEQEGSTTLEAAEVNDWLLLGGKPAAELAAKANPQAVTHVLNCCEPWFVEGENSRNLSYSGIEAYDEPGYRLLDEHYATVIRPTLDSARGSGGRCLVHCAMGVNRSALVCAAYLIDAIGMDLLPALMLLKQKRGHVLGNRSFQLQLIEFAAKRDRLGKMENSSQQSCGYHARVLLTMWFKKDAQAEGGDGGVKALRLLFRLGRQAAFQGLLQMLSDLVVMLLEEAPVLGQRMELEILGILGARKEVPARDIYQPLFPLMSRNPQLFEDSLKAVARRTRAASPDALLLAPIPEAERPRGPKKSLLPASALLVLQTLVNEICFGVDVQFRTTFPKLHEVASKTLEQAKDCHGLLDQEAPNSSSGSLPPAYPLALGPGLDAFKQFSLKGSQA</sequence>
<dbReference type="GO" id="GO:0004722">
    <property type="term" value="F:protein serine/threonine phosphatase activity"/>
    <property type="evidence" value="ECO:0007669"/>
    <property type="project" value="UniProtKB-EC"/>
</dbReference>
<dbReference type="InterPro" id="IPR000387">
    <property type="entry name" value="Tyr_Pase_dom"/>
</dbReference>
<feature type="active site" description="Phosphocysteine intermediate" evidence="7">
    <location>
        <position position="166"/>
    </location>
</feature>
<dbReference type="CDD" id="cd14498">
    <property type="entry name" value="DSP"/>
    <property type="match status" value="1"/>
</dbReference>
<evidence type="ECO:0000256" key="1">
    <source>
        <dbReference type="ARBA" id="ARBA00008601"/>
    </source>
</evidence>
<dbReference type="GO" id="GO:0033549">
    <property type="term" value="F:MAP kinase phosphatase activity"/>
    <property type="evidence" value="ECO:0007669"/>
    <property type="project" value="TreeGrafter"/>
</dbReference>
<protein>
    <recommendedName>
        <fullName evidence="2">protein-serine/threonine phosphatase</fullName>
        <ecNumber evidence="2">3.1.3.16</ecNumber>
    </recommendedName>
</protein>
<dbReference type="PANTHER" id="PTHR45682">
    <property type="entry name" value="AGAP008228-PA"/>
    <property type="match status" value="1"/>
</dbReference>
<dbReference type="PROSITE" id="PS50054">
    <property type="entry name" value="TYR_PHOSPHATASE_DUAL"/>
    <property type="match status" value="1"/>
</dbReference>
<dbReference type="Gene3D" id="3.90.190.10">
    <property type="entry name" value="Protein tyrosine phosphatase superfamily"/>
    <property type="match status" value="1"/>
</dbReference>
<dbReference type="InterPro" id="IPR020422">
    <property type="entry name" value="TYR_PHOSPHATASE_DUAL_dom"/>
</dbReference>